<feature type="region of interest" description="Disordered" evidence="3">
    <location>
        <begin position="458"/>
        <end position="484"/>
    </location>
</feature>
<dbReference type="CDD" id="cd10232">
    <property type="entry name" value="ASKHA_NBD_HSP70_ScSsz1p-like"/>
    <property type="match status" value="1"/>
</dbReference>
<dbReference type="PANTHER" id="PTHR45639">
    <property type="entry name" value="HSC70CB, ISOFORM G-RELATED"/>
    <property type="match status" value="1"/>
</dbReference>
<dbReference type="Gene3D" id="3.30.30.30">
    <property type="match status" value="1"/>
</dbReference>
<dbReference type="OrthoDB" id="29851at2759"/>
<keyword evidence="5" id="KW-1185">Reference proteome</keyword>
<dbReference type="AlphaFoldDB" id="A0A1Y1W127"/>
<dbReference type="PANTHER" id="PTHR45639:SF32">
    <property type="entry name" value="HEAT SHOCK PROTEIN PDR13"/>
    <property type="match status" value="1"/>
</dbReference>
<evidence type="ECO:0000256" key="3">
    <source>
        <dbReference type="SAM" id="MobiDB-lite"/>
    </source>
</evidence>
<protein>
    <submittedName>
        <fullName evidence="4">HSP70-domain-containing protein</fullName>
    </submittedName>
</protein>
<keyword evidence="1" id="KW-0547">Nucleotide-binding</keyword>
<dbReference type="GO" id="GO:0005634">
    <property type="term" value="C:nucleus"/>
    <property type="evidence" value="ECO:0007669"/>
    <property type="project" value="TreeGrafter"/>
</dbReference>
<dbReference type="RefSeq" id="XP_040741161.1">
    <property type="nucleotide sequence ID" value="XM_040884793.1"/>
</dbReference>
<gene>
    <name evidence="4" type="ORF">DL89DRAFT_226152</name>
</gene>
<dbReference type="Gene3D" id="3.30.420.40">
    <property type="match status" value="2"/>
</dbReference>
<reference evidence="4 5" key="1">
    <citation type="submission" date="2016-07" db="EMBL/GenBank/DDBJ databases">
        <title>Pervasive Adenine N6-methylation of Active Genes in Fungi.</title>
        <authorList>
            <consortium name="DOE Joint Genome Institute"/>
            <person name="Mondo S.J."/>
            <person name="Dannebaum R.O."/>
            <person name="Kuo R.C."/>
            <person name="Labutti K."/>
            <person name="Haridas S."/>
            <person name="Kuo A."/>
            <person name="Salamov A."/>
            <person name="Ahrendt S.R."/>
            <person name="Lipzen A."/>
            <person name="Sullivan W."/>
            <person name="Andreopoulos W.B."/>
            <person name="Clum A."/>
            <person name="Lindquist E."/>
            <person name="Daum C."/>
            <person name="Ramamoorthy G.K."/>
            <person name="Gryganskyi A."/>
            <person name="Culley D."/>
            <person name="Magnuson J.K."/>
            <person name="James T.Y."/>
            <person name="O'Malley M.A."/>
            <person name="Stajich J.E."/>
            <person name="Spatafora J.W."/>
            <person name="Visel A."/>
            <person name="Grigoriev I.V."/>
        </authorList>
    </citation>
    <scope>NUCLEOTIDE SEQUENCE [LARGE SCALE GENOMIC DNA]</scope>
    <source>
        <strain evidence="4 5">ATCC 12442</strain>
    </source>
</reference>
<dbReference type="PRINTS" id="PR00301">
    <property type="entry name" value="HEATSHOCK70"/>
</dbReference>
<dbReference type="InterPro" id="IPR043129">
    <property type="entry name" value="ATPase_NBD"/>
</dbReference>
<evidence type="ECO:0000256" key="2">
    <source>
        <dbReference type="ARBA" id="ARBA00022840"/>
    </source>
</evidence>
<dbReference type="GeneID" id="63801441"/>
<dbReference type="STRING" id="61395.A0A1Y1W127"/>
<dbReference type="Pfam" id="PF00012">
    <property type="entry name" value="HSP70"/>
    <property type="match status" value="1"/>
</dbReference>
<proteinExistence type="predicted"/>
<evidence type="ECO:0000313" key="4">
    <source>
        <dbReference type="EMBL" id="ORX67239.1"/>
    </source>
</evidence>
<evidence type="ECO:0000256" key="1">
    <source>
        <dbReference type="ARBA" id="ARBA00022741"/>
    </source>
</evidence>
<dbReference type="Gene3D" id="3.90.640.10">
    <property type="entry name" value="Actin, Chain A, domain 4"/>
    <property type="match status" value="1"/>
</dbReference>
<dbReference type="GO" id="GO:0140662">
    <property type="term" value="F:ATP-dependent protein folding chaperone"/>
    <property type="evidence" value="ECO:0007669"/>
    <property type="project" value="InterPro"/>
</dbReference>
<dbReference type="Proteomes" id="UP000193922">
    <property type="component" value="Unassembled WGS sequence"/>
</dbReference>
<dbReference type="SUPFAM" id="SSF53067">
    <property type="entry name" value="Actin-like ATPase domain"/>
    <property type="match status" value="2"/>
</dbReference>
<feature type="compositionally biased region" description="Acidic residues" evidence="3">
    <location>
        <begin position="467"/>
        <end position="476"/>
    </location>
</feature>
<dbReference type="FunFam" id="3.90.640.10:FF:000021">
    <property type="entry name" value="Heat shock protein 14"/>
    <property type="match status" value="1"/>
</dbReference>
<accession>A0A1Y1W127</accession>
<dbReference type="InterPro" id="IPR013126">
    <property type="entry name" value="Hsp_70_fam"/>
</dbReference>
<keyword evidence="2" id="KW-0067">ATP-binding</keyword>
<dbReference type="GO" id="GO:0005524">
    <property type="term" value="F:ATP binding"/>
    <property type="evidence" value="ECO:0007669"/>
    <property type="project" value="UniProtKB-KW"/>
</dbReference>
<name>A0A1Y1W127_9FUNG</name>
<organism evidence="4 5">
    <name type="scientific">Linderina pennispora</name>
    <dbReference type="NCBI Taxonomy" id="61395"/>
    <lineage>
        <taxon>Eukaryota</taxon>
        <taxon>Fungi</taxon>
        <taxon>Fungi incertae sedis</taxon>
        <taxon>Zoopagomycota</taxon>
        <taxon>Kickxellomycotina</taxon>
        <taxon>Kickxellomycetes</taxon>
        <taxon>Kickxellales</taxon>
        <taxon>Kickxellaceae</taxon>
        <taxon>Linderina</taxon>
    </lineage>
</organism>
<comment type="caution">
    <text evidence="4">The sequence shown here is derived from an EMBL/GenBank/DDBJ whole genome shotgun (WGS) entry which is preliminary data.</text>
</comment>
<dbReference type="SUPFAM" id="SSF100920">
    <property type="entry name" value="Heat shock protein 70kD (HSP70), peptide-binding domain"/>
    <property type="match status" value="1"/>
</dbReference>
<dbReference type="InterPro" id="IPR029047">
    <property type="entry name" value="HSP70_peptide-bd_sf"/>
</dbReference>
<dbReference type="EMBL" id="MCFD01000013">
    <property type="protein sequence ID" value="ORX67239.1"/>
    <property type="molecule type" value="Genomic_DNA"/>
</dbReference>
<evidence type="ECO:0000313" key="5">
    <source>
        <dbReference type="Proteomes" id="UP000193922"/>
    </source>
</evidence>
<sequence length="538" mass="56958">MAAADNKTYIGLSFGTSNSVIAIINKENRAEVIANEDGEHKTPSYIAFSGEEEYHGSQAKHQFVRNAQNTILGFRDLLGKAYSNELAAAAGAEGAKVVDQDGTPVFEVTTVSEEGEETTLRLSAHDATVRYLVRLHTTAEEYLGRKIDGAVLAVPVWFTAEQKTSVRAACAAADLPVLQLIAEPAAAALMYDLGADASHDDAKDALALVVDVGGAGADVSLVGVRGGLFTVIGTQHTAEVSGDSLDGVLVKHFAGEFKKQTGIDVLDGKHARSVRKLTEAAEITKRTLSAATTAPCAVESLADGMDFNGTINRTRFDILAGRAYNPLLDAVRDVIANGGYTPAQVSQVVFCGGAARIRKLQSKVALLFPESTEIRDEVGELDEVIAAGCAEQAALIAQGAIEVDAQDAAVPVLAKPIGLQLSAEELVAVLQKDTPLPASRTVKVALPAGEKRAYLAVAEGEPVAPKDEEDEEDEEAEEKKQPLYRPSKLLAEMVLELDAADADTRVEVKFFVGTDRKLTIVATEPKSGKSIQAEVPQN</sequence>
<dbReference type="Gene3D" id="2.60.34.10">
    <property type="entry name" value="Substrate Binding Domain Of DNAk, Chain A, domain 1"/>
    <property type="match status" value="1"/>
</dbReference>
<dbReference type="GO" id="GO:0005829">
    <property type="term" value="C:cytosol"/>
    <property type="evidence" value="ECO:0007669"/>
    <property type="project" value="TreeGrafter"/>
</dbReference>